<accession>N6UTC4</accession>
<evidence type="ECO:0000313" key="2">
    <source>
        <dbReference type="Proteomes" id="UP000012429"/>
    </source>
</evidence>
<protein>
    <submittedName>
        <fullName evidence="1">Uncharacterized protein</fullName>
    </submittedName>
</protein>
<dbReference type="AlphaFoldDB" id="N6UTC4"/>
<proteinExistence type="predicted"/>
<evidence type="ECO:0000313" key="1">
    <source>
        <dbReference type="EMBL" id="ENN84041.1"/>
    </source>
</evidence>
<organism evidence="1 2">
    <name type="scientific">Rhizobium freirei PRF 81</name>
    <dbReference type="NCBI Taxonomy" id="363754"/>
    <lineage>
        <taxon>Bacteria</taxon>
        <taxon>Pseudomonadati</taxon>
        <taxon>Pseudomonadota</taxon>
        <taxon>Alphaproteobacteria</taxon>
        <taxon>Hyphomicrobiales</taxon>
        <taxon>Rhizobiaceae</taxon>
        <taxon>Rhizobium/Agrobacterium group</taxon>
        <taxon>Rhizobium</taxon>
    </lineage>
</organism>
<gene>
    <name evidence="1" type="ORF">RHSP_71330</name>
</gene>
<comment type="caution">
    <text evidence="1">The sequence shown here is derived from an EMBL/GenBank/DDBJ whole genome shotgun (WGS) entry which is preliminary data.</text>
</comment>
<name>N6UTC4_9HYPH</name>
<dbReference type="EMBL" id="AQHN01000090">
    <property type="protein sequence ID" value="ENN84041.1"/>
    <property type="molecule type" value="Genomic_DNA"/>
</dbReference>
<dbReference type="STRING" id="363754.RHSP_71330"/>
<keyword evidence="2" id="KW-1185">Reference proteome</keyword>
<sequence>MARKIHQVGTVFPVVDGEGRIDADLLGVIPQQACADAMECAAPGKRIGGDAGIRTQHLATDPLDAAAHLGGGAARKGHQQNAAWVRTLDDQMRDAMGKRIRLAGAGPGNHKQRPGDMTVACSRAVLHCQPLLRVQLFQIGGGHELS</sequence>
<dbReference type="Proteomes" id="UP000012429">
    <property type="component" value="Unassembled WGS sequence"/>
</dbReference>
<reference evidence="1 2" key="1">
    <citation type="journal article" date="2012" name="BMC Genomics">
        <title>Genomic basis of broad host range and environmental adaptability of Rhizobium tropici CIAT 899 and Rhizobium sp. PRF 81 which are used in inoculants for common bean (Phaseolus vulgaris L.).</title>
        <authorList>
            <person name="Ormeno-Orrillo E."/>
            <person name="Menna P."/>
            <person name="Almeida L.G."/>
            <person name="Ollero F.J."/>
            <person name="Nicolas M.F."/>
            <person name="Pains Rodrigues E."/>
            <person name="Shigueyoshi Nakatani A."/>
            <person name="Silva Batista J.S."/>
            <person name="Oliveira Chueire L.M."/>
            <person name="Souza R.C."/>
            <person name="Ribeiro Vasconcelos A.T."/>
            <person name="Megias M."/>
            <person name="Hungria M."/>
            <person name="Martinez-Romero E."/>
        </authorList>
    </citation>
    <scope>NUCLEOTIDE SEQUENCE [LARGE SCALE GENOMIC DNA]</scope>
    <source>
        <strain evidence="1 2">PRF 81</strain>
    </source>
</reference>